<keyword evidence="1" id="KW-0175">Coiled coil</keyword>
<dbReference type="AlphaFoldDB" id="A0AAW1NVM5"/>
<evidence type="ECO:0008006" key="6">
    <source>
        <dbReference type="Google" id="ProtNLM"/>
    </source>
</evidence>
<comment type="caution">
    <text evidence="3">The sequence shown here is derived from an EMBL/GenBank/DDBJ whole genome shotgun (WGS) entry which is preliminary data.</text>
</comment>
<feature type="compositionally biased region" description="Polar residues" evidence="2">
    <location>
        <begin position="286"/>
        <end position="312"/>
    </location>
</feature>
<feature type="region of interest" description="Disordered" evidence="2">
    <location>
        <begin position="286"/>
        <end position="337"/>
    </location>
</feature>
<evidence type="ECO:0000313" key="4">
    <source>
        <dbReference type="EMBL" id="KAK9809773.1"/>
    </source>
</evidence>
<dbReference type="PANTHER" id="PTHR15276:SF0">
    <property type="entry name" value="COILED-COIL DOMAIN-CONTAINING PROTEIN 6"/>
    <property type="match status" value="1"/>
</dbReference>
<proteinExistence type="predicted"/>
<gene>
    <name evidence="4" type="ORF">WJX73_004823</name>
    <name evidence="3" type="ORF">WJX73_009048</name>
</gene>
<reference evidence="3" key="2">
    <citation type="submission" date="2024-04" db="EMBL/GenBank/DDBJ databases">
        <authorList>
            <person name="Dal Grande F."/>
            <person name="Keller J."/>
            <person name="Delaux P.-M."/>
        </authorList>
    </citation>
    <scope>NUCLEOTIDE SEQUENCE</scope>
    <source>
        <strain evidence="3">SAG 2036</strain>
    </source>
</reference>
<evidence type="ECO:0000313" key="3">
    <source>
        <dbReference type="EMBL" id="KAK9798953.1"/>
    </source>
</evidence>
<dbReference type="EMBL" id="JALJOQ010000016">
    <property type="protein sequence ID" value="KAK9809773.1"/>
    <property type="molecule type" value="Genomic_DNA"/>
</dbReference>
<name>A0AAW1NVM5_9CHLO</name>
<evidence type="ECO:0000313" key="5">
    <source>
        <dbReference type="Proteomes" id="UP001465755"/>
    </source>
</evidence>
<organism evidence="3 5">
    <name type="scientific">Symbiochloris irregularis</name>
    <dbReference type="NCBI Taxonomy" id="706552"/>
    <lineage>
        <taxon>Eukaryota</taxon>
        <taxon>Viridiplantae</taxon>
        <taxon>Chlorophyta</taxon>
        <taxon>core chlorophytes</taxon>
        <taxon>Trebouxiophyceae</taxon>
        <taxon>Trebouxiales</taxon>
        <taxon>Trebouxiaceae</taxon>
        <taxon>Symbiochloris</taxon>
    </lineage>
</organism>
<accession>A0AAW1NVM5</accession>
<reference evidence="3 5" key="1">
    <citation type="journal article" date="2024" name="Nat. Commun.">
        <title>Phylogenomics reveals the evolutionary origins of lichenization in chlorophyte algae.</title>
        <authorList>
            <person name="Puginier C."/>
            <person name="Libourel C."/>
            <person name="Otte J."/>
            <person name="Skaloud P."/>
            <person name="Haon M."/>
            <person name="Grisel S."/>
            <person name="Petersen M."/>
            <person name="Berrin J.G."/>
            <person name="Delaux P.M."/>
            <person name="Dal Grande F."/>
            <person name="Keller J."/>
        </authorList>
    </citation>
    <scope>NUCLEOTIDE SEQUENCE [LARGE SCALE GENOMIC DNA]</scope>
    <source>
        <strain evidence="3 5">SAG 2036</strain>
    </source>
</reference>
<dbReference type="EMBL" id="JALJOQ010000094">
    <property type="protein sequence ID" value="KAK9798953.1"/>
    <property type="molecule type" value="Genomic_DNA"/>
</dbReference>
<feature type="coiled-coil region" evidence="1">
    <location>
        <begin position="60"/>
        <end position="174"/>
    </location>
</feature>
<evidence type="ECO:0000256" key="2">
    <source>
        <dbReference type="SAM" id="MobiDB-lite"/>
    </source>
</evidence>
<protein>
    <recommendedName>
        <fullName evidence="6">Coiled-coil domain-containing protein 6</fullName>
    </recommendedName>
</protein>
<dbReference type="Proteomes" id="UP001465755">
    <property type="component" value="Unassembled WGS sequence"/>
</dbReference>
<dbReference type="InterPro" id="IPR019152">
    <property type="entry name" value="DUF2046"/>
</dbReference>
<keyword evidence="5" id="KW-1185">Reference proteome</keyword>
<sequence>MAEPEGGTSFQALAEELSRTKDQLDLERRRSSGFAAELRAAKEHQIQIQKQVEMEEEYITNKLMKRLEQLKNEKQSLANEVEQEEEYLINNLQKRLQKLNSEKVELERQLEAEQEYVVNKLQKKLDELRLQQTKLNYEKVDLENQLEAEQEYIVNKLQKQLERLVKEKGSLQKEKCELQRQVTDLAASSERLHREHVVMIKSQMEVEEENIVNRLQRQIETLLASYKALEAALEARGISIKDLTGPLVVDRATEWVYGRSPSKGNSSDALRRSSEFANARRLRSYSAGSSSCGERSAQMSPEPSQSLGTHTASLDAGRASPRTASSLRQQLPAAQPT</sequence>
<dbReference type="Pfam" id="PF09755">
    <property type="entry name" value="DUF2046"/>
    <property type="match status" value="1"/>
</dbReference>
<dbReference type="PANTHER" id="PTHR15276">
    <property type="entry name" value="H4 D10S170 PROTEIN-RELATED"/>
    <property type="match status" value="1"/>
</dbReference>
<evidence type="ECO:0000256" key="1">
    <source>
        <dbReference type="SAM" id="Coils"/>
    </source>
</evidence>